<gene>
    <name evidence="2" type="ORF">US50_C0065G0001</name>
</gene>
<accession>A0A0G0H641</accession>
<name>A0A0G0H641_9BACT</name>
<sequence>KNKDFKNVLEKIVPAGRLQVPPPPAGPRSDLAKPKK</sequence>
<dbReference type="Proteomes" id="UP000033876">
    <property type="component" value="Unassembled WGS sequence"/>
</dbReference>
<evidence type="ECO:0000256" key="1">
    <source>
        <dbReference type="SAM" id="MobiDB-lite"/>
    </source>
</evidence>
<reference evidence="2 3" key="1">
    <citation type="journal article" date="2015" name="Nature">
        <title>rRNA introns, odd ribosomes, and small enigmatic genomes across a large radiation of phyla.</title>
        <authorList>
            <person name="Brown C.T."/>
            <person name="Hug L.A."/>
            <person name="Thomas B.C."/>
            <person name="Sharon I."/>
            <person name="Castelle C.J."/>
            <person name="Singh A."/>
            <person name="Wilkins M.J."/>
            <person name="Williams K.H."/>
            <person name="Banfield J.F."/>
        </authorList>
    </citation>
    <scope>NUCLEOTIDE SEQUENCE [LARGE SCALE GENOMIC DNA]</scope>
</reference>
<organism evidence="2 3">
    <name type="scientific">Candidatus Nomurabacteria bacterium GW2011_GWB1_37_5</name>
    <dbReference type="NCBI Taxonomy" id="1618742"/>
    <lineage>
        <taxon>Bacteria</taxon>
        <taxon>Candidatus Nomuraibacteriota</taxon>
    </lineage>
</organism>
<comment type="caution">
    <text evidence="2">The sequence shown here is derived from an EMBL/GenBank/DDBJ whole genome shotgun (WGS) entry which is preliminary data.</text>
</comment>
<proteinExistence type="predicted"/>
<protein>
    <submittedName>
        <fullName evidence="2">Uncharacterized protein</fullName>
    </submittedName>
</protein>
<evidence type="ECO:0000313" key="2">
    <source>
        <dbReference type="EMBL" id="KKQ34010.1"/>
    </source>
</evidence>
<feature type="region of interest" description="Disordered" evidence="1">
    <location>
        <begin position="12"/>
        <end position="36"/>
    </location>
</feature>
<dbReference type="AlphaFoldDB" id="A0A0G0H641"/>
<feature type="non-terminal residue" evidence="2">
    <location>
        <position position="1"/>
    </location>
</feature>
<evidence type="ECO:0000313" key="3">
    <source>
        <dbReference type="Proteomes" id="UP000033876"/>
    </source>
</evidence>
<dbReference type="EMBL" id="LBTF01000065">
    <property type="protein sequence ID" value="KKQ34010.1"/>
    <property type="molecule type" value="Genomic_DNA"/>
</dbReference>